<reference evidence="3" key="1">
    <citation type="submission" date="2016-11" db="EMBL/GenBank/DDBJ databases">
        <authorList>
            <person name="Varghese N."/>
            <person name="Submissions S."/>
        </authorList>
    </citation>
    <scope>NUCLEOTIDE SEQUENCE [LARGE SCALE GENOMIC DNA]</scope>
    <source>
        <strain evidence="3">DSM 19978</strain>
    </source>
</reference>
<gene>
    <name evidence="2" type="ORF">SAMN05443549_1011148</name>
</gene>
<organism evidence="2 3">
    <name type="scientific">Flavobacterium fluvii</name>
    <dbReference type="NCBI Taxonomy" id="468056"/>
    <lineage>
        <taxon>Bacteria</taxon>
        <taxon>Pseudomonadati</taxon>
        <taxon>Bacteroidota</taxon>
        <taxon>Flavobacteriia</taxon>
        <taxon>Flavobacteriales</taxon>
        <taxon>Flavobacteriaceae</taxon>
        <taxon>Flavobacterium</taxon>
    </lineage>
</organism>
<evidence type="ECO:0000256" key="1">
    <source>
        <dbReference type="SAM" id="SignalP"/>
    </source>
</evidence>
<dbReference type="RefSeq" id="WP_073368539.1">
    <property type="nucleotide sequence ID" value="NZ_FQWB01000001.1"/>
</dbReference>
<feature type="chain" id="PRO_5012589972" description="Carboxypeptidase regulatory-like domain-containing protein" evidence="1">
    <location>
        <begin position="19"/>
        <end position="784"/>
    </location>
</feature>
<proteinExistence type="predicted"/>
<feature type="signal peptide" evidence="1">
    <location>
        <begin position="1"/>
        <end position="18"/>
    </location>
</feature>
<dbReference type="OrthoDB" id="679547at2"/>
<dbReference type="EMBL" id="FQWB01000001">
    <property type="protein sequence ID" value="SHG00149.1"/>
    <property type="molecule type" value="Genomic_DNA"/>
</dbReference>
<keyword evidence="1" id="KW-0732">Signal</keyword>
<accession>A0A1M5G8U5</accession>
<evidence type="ECO:0008006" key="4">
    <source>
        <dbReference type="Google" id="ProtNLM"/>
    </source>
</evidence>
<sequence length="784" mass="89955">MRLIVKISCLLFFLQSFSQTTSNQEKIKNYIDTYFNYDRESIHVQFNKNIYVNSEDLAFKGYVWSKNNNTPHSNTANVQLVVYNEQQEIIQKQLIFTTKGTFAGGLHLNNKFKTGKYYFHFYTNWMNNFTEDGSFMQTIEIIDKNEPYNFKTKEPDWDTAKITLSPEGGSILNDINNAVGISIKDCNQKGIETDGIVLDSKSNEVSQFHTNKMGNGVFYLIPNLNEKYTLKIKSDKLTIAQPLPKVQETGIIVTYNNNLPKNKLIIAVKTNEKGVELYQNKKFILLIQQNKNAIQQEIVFDTKETEKTLLFDKKYLSNGVNSIRLIDENLNEITERLVYISPVNSPITTLQAKVVANDSIQLSGKTELNQASLSISVLPENNVCINQNRSIQGTFYLNNYLDIPETDNYAYYDLENKERKQDMELLMLNQNKSKFLWDNIKSNPPKINHSFDKGVTISGKVEKKLNPNSKNRISLVSLKDNVFDEAVIDKNNDFKFENFFAQDSTVFVLQMINEKSLSVATKIEARVSPSQTFFSLPLQFDKTICPTKKNLDKSFTFSVSKAKDSIINLKEITIKSTKKDVLKHQKEMNFMATSFKVKEGDYGRFLDFLNRNGYRTGLDEDGNVFISVNRGFTGGNSGSPTVYIDNDIVLDNNLLFNLYMNEIDEIYMDKSGNSDVVSVGNGTIKIFLRENLKKDYYDIKYTSLIVNKGFAKNIKFKNSQFETQNEFYYFGTLNWSPNITIKDNQNYEIKLPKGNQKEIQVLLEGFSDDGQLVSETRRIPVSNP</sequence>
<evidence type="ECO:0000313" key="3">
    <source>
        <dbReference type="Proteomes" id="UP000184516"/>
    </source>
</evidence>
<dbReference type="Gene3D" id="2.60.40.1930">
    <property type="match status" value="1"/>
</dbReference>
<keyword evidence="3" id="KW-1185">Reference proteome</keyword>
<dbReference type="Proteomes" id="UP000184516">
    <property type="component" value="Unassembled WGS sequence"/>
</dbReference>
<dbReference type="STRING" id="468056.SAMN05443549_1011148"/>
<name>A0A1M5G8U5_9FLAO</name>
<evidence type="ECO:0000313" key="2">
    <source>
        <dbReference type="EMBL" id="SHG00149.1"/>
    </source>
</evidence>
<dbReference type="AlphaFoldDB" id="A0A1M5G8U5"/>
<protein>
    <recommendedName>
        <fullName evidence="4">Carboxypeptidase regulatory-like domain-containing protein</fullName>
    </recommendedName>
</protein>